<evidence type="ECO:0000313" key="1">
    <source>
        <dbReference type="EMBL" id="GAA5531551.1"/>
    </source>
</evidence>
<accession>A0ABP9XAQ4</accession>
<reference evidence="1 2" key="1">
    <citation type="submission" date="2024-02" db="EMBL/GenBank/DDBJ databases">
        <title>Herpetosiphon gulosus NBRC 112829.</title>
        <authorList>
            <person name="Ichikawa N."/>
            <person name="Katano-Makiyama Y."/>
            <person name="Hidaka K."/>
        </authorList>
    </citation>
    <scope>NUCLEOTIDE SEQUENCE [LARGE SCALE GENOMIC DNA]</scope>
    <source>
        <strain evidence="1 2">NBRC 112829</strain>
    </source>
</reference>
<dbReference type="EMBL" id="BAABRU010000061">
    <property type="protein sequence ID" value="GAA5531551.1"/>
    <property type="molecule type" value="Genomic_DNA"/>
</dbReference>
<gene>
    <name evidence="1" type="ORF">Hgul01_05376</name>
</gene>
<name>A0ABP9XAQ4_9CHLR</name>
<comment type="caution">
    <text evidence="1">The sequence shown here is derived from an EMBL/GenBank/DDBJ whole genome shotgun (WGS) entry which is preliminary data.</text>
</comment>
<keyword evidence="2" id="KW-1185">Reference proteome</keyword>
<organism evidence="1 2">
    <name type="scientific">Herpetosiphon gulosus</name>
    <dbReference type="NCBI Taxonomy" id="1973496"/>
    <lineage>
        <taxon>Bacteria</taxon>
        <taxon>Bacillati</taxon>
        <taxon>Chloroflexota</taxon>
        <taxon>Chloroflexia</taxon>
        <taxon>Herpetosiphonales</taxon>
        <taxon>Herpetosiphonaceae</taxon>
        <taxon>Herpetosiphon</taxon>
    </lineage>
</organism>
<protein>
    <submittedName>
        <fullName evidence="1">Uncharacterized protein</fullName>
    </submittedName>
</protein>
<dbReference type="Proteomes" id="UP001428290">
    <property type="component" value="Unassembled WGS sequence"/>
</dbReference>
<proteinExistence type="predicted"/>
<sequence>MEQLIAHRRCVVRRIDGQHLMDEPCRKAIGHEAGPFCLKIAQFRTDPLREQLGEGAHGFGVGRVRLTGTLIPAGVGDRNAAKERPERGGGLLFYPAWRGTGRTGPVLREVGGDLVGDQRLLGLLQQLFALGEG</sequence>
<evidence type="ECO:0000313" key="2">
    <source>
        <dbReference type="Proteomes" id="UP001428290"/>
    </source>
</evidence>